<dbReference type="NCBIfam" id="TIGR01764">
    <property type="entry name" value="excise"/>
    <property type="match status" value="1"/>
</dbReference>
<organism evidence="2">
    <name type="scientific">Uncultured Desulfatiglans sp</name>
    <dbReference type="NCBI Taxonomy" id="1748965"/>
    <lineage>
        <taxon>Bacteria</taxon>
        <taxon>Pseudomonadati</taxon>
        <taxon>Thermodesulfobacteriota</taxon>
        <taxon>Desulfobacteria</taxon>
        <taxon>Desulfatiglandales</taxon>
        <taxon>Desulfatiglandaceae</taxon>
        <taxon>Desulfatiglans</taxon>
        <taxon>environmental samples</taxon>
    </lineage>
</organism>
<protein>
    <submittedName>
        <fullName evidence="2">Excisionase DNA binding family protein (Modular protein)</fullName>
    </submittedName>
</protein>
<evidence type="ECO:0000259" key="1">
    <source>
        <dbReference type="Pfam" id="PF12728"/>
    </source>
</evidence>
<dbReference type="Pfam" id="PF12728">
    <property type="entry name" value="HTH_17"/>
    <property type="match status" value="1"/>
</dbReference>
<proteinExistence type="predicted"/>
<feature type="domain" description="Helix-turn-helix" evidence="1">
    <location>
        <begin position="11"/>
        <end position="59"/>
    </location>
</feature>
<sequence>MAMIEKKDRVLRPDQVSEILKVSRRTVYRLVSEGELEAFRVRGSLRVRQSAVKAYIRRQIALFQAENGVAWDSVSDETQRATSP</sequence>
<dbReference type="InterPro" id="IPR010093">
    <property type="entry name" value="SinI_DNA-bd"/>
</dbReference>
<reference evidence="2" key="1">
    <citation type="submission" date="2018-07" db="EMBL/GenBank/DDBJ databases">
        <authorList>
            <consortium name="Genoscope - CEA"/>
            <person name="William W."/>
        </authorList>
    </citation>
    <scope>NUCLEOTIDE SEQUENCE</scope>
    <source>
        <strain evidence="2">IK1</strain>
    </source>
</reference>
<dbReference type="EMBL" id="UPXX01000009">
    <property type="protein sequence ID" value="VBB41795.1"/>
    <property type="molecule type" value="Genomic_DNA"/>
</dbReference>
<gene>
    <name evidence="2" type="ORF">TRIP_B170097</name>
</gene>
<dbReference type="InterPro" id="IPR041657">
    <property type="entry name" value="HTH_17"/>
</dbReference>
<accession>A0A653A1B1</accession>
<dbReference type="AlphaFoldDB" id="A0A653A1B1"/>
<name>A0A653A1B1_UNCDX</name>
<evidence type="ECO:0000313" key="2">
    <source>
        <dbReference type="EMBL" id="VBB41795.1"/>
    </source>
</evidence>
<dbReference type="GO" id="GO:0003677">
    <property type="term" value="F:DNA binding"/>
    <property type="evidence" value="ECO:0007669"/>
    <property type="project" value="InterPro"/>
</dbReference>
<dbReference type="SUPFAM" id="SSF46955">
    <property type="entry name" value="Putative DNA-binding domain"/>
    <property type="match status" value="1"/>
</dbReference>
<dbReference type="InterPro" id="IPR009061">
    <property type="entry name" value="DNA-bd_dom_put_sf"/>
</dbReference>